<protein>
    <recommendedName>
        <fullName evidence="8">Carbamoyltransferase</fullName>
        <ecNumber evidence="8">6.2.-.-</ecNumber>
    </recommendedName>
</protein>
<comment type="catalytic activity">
    <reaction evidence="9">
        <text>an acyl phosphate + H2O = a carboxylate + phosphate + H(+)</text>
        <dbReference type="Rhea" id="RHEA:14965"/>
        <dbReference type="ChEBI" id="CHEBI:15377"/>
        <dbReference type="ChEBI" id="CHEBI:15378"/>
        <dbReference type="ChEBI" id="CHEBI:29067"/>
        <dbReference type="ChEBI" id="CHEBI:43474"/>
        <dbReference type="ChEBI" id="CHEBI:59918"/>
        <dbReference type="EC" id="3.6.1.7"/>
    </reaction>
</comment>
<feature type="compositionally biased region" description="Low complexity" evidence="10">
    <location>
        <begin position="290"/>
        <end position="300"/>
    </location>
</feature>
<evidence type="ECO:0000256" key="7">
    <source>
        <dbReference type="ARBA" id="ARBA00048220"/>
    </source>
</evidence>
<keyword evidence="5" id="KW-0863">Zinc-finger</keyword>
<dbReference type="GO" id="GO:0003998">
    <property type="term" value="F:acylphosphatase activity"/>
    <property type="evidence" value="ECO:0007669"/>
    <property type="project" value="UniProtKB-EC"/>
</dbReference>
<dbReference type="EMBL" id="CP073041">
    <property type="protein sequence ID" value="UXE59824.1"/>
    <property type="molecule type" value="Genomic_DNA"/>
</dbReference>
<dbReference type="GO" id="GO:0008270">
    <property type="term" value="F:zinc ion binding"/>
    <property type="evidence" value="ECO:0007669"/>
    <property type="project" value="UniProtKB-KW"/>
</dbReference>
<evidence type="ECO:0000313" key="13">
    <source>
        <dbReference type="EMBL" id="UXE59824.1"/>
    </source>
</evidence>
<evidence type="ECO:0000256" key="8">
    <source>
        <dbReference type="PIRNR" id="PIRNR006256"/>
    </source>
</evidence>
<proteinExistence type="inferred from homology"/>
<feature type="domain" description="YrdC-like" evidence="12">
    <location>
        <begin position="199"/>
        <end position="425"/>
    </location>
</feature>
<evidence type="ECO:0000256" key="6">
    <source>
        <dbReference type="ARBA" id="ARBA00022833"/>
    </source>
</evidence>
<evidence type="ECO:0000256" key="4">
    <source>
        <dbReference type="ARBA" id="ARBA00022723"/>
    </source>
</evidence>
<sequence length="832" mass="93259">MKRLSILVQGAVQGVGFRPFVFRLAESWQLKGWVNNSSQGVTIEIEGESDILQLFLIALEQDKPPRSQIDQIIVTELELIGYQSFEIRASSGGEKTVTVLPDLSTCNDCLAEIFDPQNRRYHYPFTNCTNCGPRYSIIEALPYDRPLTTMKGFQMCAVCLAEYDNPRDRRFHAQPNACPHCGPQLEYWDQKGKIYSIGEAALLATVKAIKTGKILAIKGLGGFHLVVDASNFEAVQKLRGRKQRPHKPLALMYPNLEQIKQDCWVNDQEEKLLLSAASPIVLLKRKFDPSQSSSESLNSSQCPLKSLKPPHSSLERLEPPQSPLKRGKNKSLAENIAVDNSYLGVMLPYTPLHHLLLKVLDFPIVATSANLSDESLCTDEQTALSKLNRIADNFLVHNRPIFRPIDDSIVRVIADQTMVIRRARGYAPYPVKLDDRDAISQPILAVGGHLKNTIAITRQNQVYLSQHIGDLSNALTYQSFLKTIESLTNLYDFQPEMIAQDAHPEYRSSQYAQSQPLPCYRVQHHYAHILSVVAEHRLKSPILGIAWDGTGYGLDNTLWGGEFIQIHDNHWRRIAHFETFPLIGGEMAVKEPRRIALSLLTTANLELPQSLKQAFSEDELKLFTQMLNRRLNCPLTSSVGRLFDGIVALLNLYPTVTFEGQAAIALENQAMIQQQRLSREDLGKLNSKGNLGESNDLLSYPFTLKPNSKSEPIIIQWQPLLISVLQDLKEALPISQIATKFHHTLVEIAIAIAHQVGIQQVVLTGGCFQNAYLLEATVSKLKAEKFFPYWPQNVPPNDGGLALGQVVATLRAIKMTTQQSPEIVPNYHPDNH</sequence>
<dbReference type="GO" id="GO:0003725">
    <property type="term" value="F:double-stranded RNA binding"/>
    <property type="evidence" value="ECO:0007669"/>
    <property type="project" value="InterPro"/>
</dbReference>
<dbReference type="InterPro" id="IPR017945">
    <property type="entry name" value="DHBP_synth_RibB-like_a/b_dom"/>
</dbReference>
<dbReference type="InterPro" id="IPR011125">
    <property type="entry name" value="Znf_HypF"/>
</dbReference>
<dbReference type="AlphaFoldDB" id="A0A977KTV2"/>
<comment type="catalytic activity">
    <reaction evidence="7">
        <text>C-terminal L-cysteinyl-[HypE protein] + carbamoyl phosphate + ATP + H2O = C-terminal S-carboxamide-L-cysteinyl-[HypE protein] + AMP + phosphate + diphosphate + H(+)</text>
        <dbReference type="Rhea" id="RHEA:55636"/>
        <dbReference type="Rhea" id="RHEA-COMP:14247"/>
        <dbReference type="Rhea" id="RHEA-COMP:14392"/>
        <dbReference type="ChEBI" id="CHEBI:15377"/>
        <dbReference type="ChEBI" id="CHEBI:15378"/>
        <dbReference type="ChEBI" id="CHEBI:30616"/>
        <dbReference type="ChEBI" id="CHEBI:33019"/>
        <dbReference type="ChEBI" id="CHEBI:43474"/>
        <dbReference type="ChEBI" id="CHEBI:58228"/>
        <dbReference type="ChEBI" id="CHEBI:76913"/>
        <dbReference type="ChEBI" id="CHEBI:139126"/>
        <dbReference type="ChEBI" id="CHEBI:456215"/>
    </reaction>
</comment>
<dbReference type="InterPro" id="IPR051060">
    <property type="entry name" value="Carbamoyltrans_HypF-like"/>
</dbReference>
<gene>
    <name evidence="13" type="primary">hypF</name>
    <name evidence="13" type="ORF">KA717_29595</name>
</gene>
<organism evidence="13">
    <name type="scientific">Woronichinia naegeliana WA131</name>
    <dbReference type="NCBI Taxonomy" id="2824559"/>
    <lineage>
        <taxon>Bacteria</taxon>
        <taxon>Bacillati</taxon>
        <taxon>Cyanobacteriota</taxon>
        <taxon>Cyanophyceae</taxon>
        <taxon>Synechococcales</taxon>
        <taxon>Coelosphaeriaceae</taxon>
        <taxon>Woronichinia</taxon>
    </lineage>
</organism>
<dbReference type="Pfam" id="PF07503">
    <property type="entry name" value="zf-HYPF"/>
    <property type="match status" value="2"/>
</dbReference>
<feature type="active site" evidence="9">
    <location>
        <position position="36"/>
    </location>
</feature>
<keyword evidence="4" id="KW-0479">Metal-binding</keyword>
<dbReference type="NCBIfam" id="TIGR00143">
    <property type="entry name" value="hypF"/>
    <property type="match status" value="1"/>
</dbReference>
<dbReference type="PIRSF" id="PIRSF006256">
    <property type="entry name" value="CMPcnvr_hdrg_mat"/>
    <property type="match status" value="1"/>
</dbReference>
<dbReference type="PROSITE" id="PS51163">
    <property type="entry name" value="YRDC"/>
    <property type="match status" value="1"/>
</dbReference>
<dbReference type="PROSITE" id="PS51160">
    <property type="entry name" value="ACYLPHOSPHATASE_3"/>
    <property type="match status" value="1"/>
</dbReference>
<dbReference type="PANTHER" id="PTHR42959:SF1">
    <property type="entry name" value="CARBAMOYLTRANSFERASE HYPF"/>
    <property type="match status" value="1"/>
</dbReference>
<evidence type="ECO:0000259" key="12">
    <source>
        <dbReference type="PROSITE" id="PS51163"/>
    </source>
</evidence>
<reference evidence="13" key="1">
    <citation type="submission" date="2021-04" db="EMBL/GenBank/DDBJ databases">
        <title>Genome sequence of Woronichinia naegeliana from Washington state freshwater lake bloom.</title>
        <authorList>
            <person name="Dreher T.W."/>
        </authorList>
    </citation>
    <scope>NUCLEOTIDE SEQUENCE</scope>
    <source>
        <strain evidence="13">WA131</strain>
    </source>
</reference>
<evidence type="ECO:0000256" key="9">
    <source>
        <dbReference type="PROSITE-ProRule" id="PRU00520"/>
    </source>
</evidence>
<feature type="active site" evidence="9">
    <location>
        <position position="18"/>
    </location>
</feature>
<feature type="region of interest" description="Disordered" evidence="10">
    <location>
        <begin position="290"/>
        <end position="329"/>
    </location>
</feature>
<evidence type="ECO:0000256" key="5">
    <source>
        <dbReference type="ARBA" id="ARBA00022771"/>
    </source>
</evidence>
<keyword evidence="9" id="KW-0378">Hydrolase</keyword>
<evidence type="ECO:0000256" key="10">
    <source>
        <dbReference type="SAM" id="MobiDB-lite"/>
    </source>
</evidence>
<dbReference type="InterPro" id="IPR004421">
    <property type="entry name" value="Carbamoyltransferase_HypF"/>
</dbReference>
<dbReference type="Gene3D" id="3.90.870.50">
    <property type="match status" value="1"/>
</dbReference>
<dbReference type="KEGG" id="wna:KA717_29595"/>
<evidence type="ECO:0000256" key="3">
    <source>
        <dbReference type="ARBA" id="ARBA00022598"/>
    </source>
</evidence>
<dbReference type="Pfam" id="PF00708">
    <property type="entry name" value="Acylphosphatase"/>
    <property type="match status" value="1"/>
</dbReference>
<evidence type="ECO:0000256" key="1">
    <source>
        <dbReference type="ARBA" id="ARBA00004711"/>
    </source>
</evidence>
<dbReference type="InterPro" id="IPR017968">
    <property type="entry name" value="Acylphosphatase_CS"/>
</dbReference>
<dbReference type="PANTHER" id="PTHR42959">
    <property type="entry name" value="CARBAMOYLTRANSFERASE"/>
    <property type="match status" value="1"/>
</dbReference>
<dbReference type="GO" id="GO:0051604">
    <property type="term" value="P:protein maturation"/>
    <property type="evidence" value="ECO:0007669"/>
    <property type="project" value="TreeGrafter"/>
</dbReference>
<evidence type="ECO:0000259" key="11">
    <source>
        <dbReference type="PROSITE" id="PS51160"/>
    </source>
</evidence>
<dbReference type="EC" id="6.2.-.-" evidence="8"/>
<dbReference type="GO" id="GO:0016874">
    <property type="term" value="F:ligase activity"/>
    <property type="evidence" value="ECO:0007669"/>
    <property type="project" value="UniProtKB-UniRule"/>
</dbReference>
<dbReference type="InterPro" id="IPR036046">
    <property type="entry name" value="Acylphosphatase-like_dom_sf"/>
</dbReference>
<dbReference type="GO" id="GO:0016743">
    <property type="term" value="F:carboxyl- or carbamoyltransferase activity"/>
    <property type="evidence" value="ECO:0007669"/>
    <property type="project" value="UniProtKB-UniRule"/>
</dbReference>
<keyword evidence="3 13" id="KW-0436">Ligase</keyword>
<accession>A0A977KTV2</accession>
<dbReference type="SUPFAM" id="SSF55821">
    <property type="entry name" value="YrdC/RibB"/>
    <property type="match status" value="2"/>
</dbReference>
<dbReference type="PROSITE" id="PS00150">
    <property type="entry name" value="ACYLPHOSPHATASE_1"/>
    <property type="match status" value="1"/>
</dbReference>
<evidence type="ECO:0000256" key="2">
    <source>
        <dbReference type="ARBA" id="ARBA00008097"/>
    </source>
</evidence>
<dbReference type="InterPro" id="IPR055128">
    <property type="entry name" value="HypF_C_2"/>
</dbReference>
<dbReference type="Gene3D" id="3.30.420.40">
    <property type="match status" value="1"/>
</dbReference>
<name>A0A977KTV2_9CYAN</name>
<dbReference type="Pfam" id="PF22521">
    <property type="entry name" value="HypF_C_2"/>
    <property type="match status" value="1"/>
</dbReference>
<comment type="pathway">
    <text evidence="1">Protein modification; [NiFe] hydrogenase maturation.</text>
</comment>
<comment type="similarity">
    <text evidence="2 8">Belongs to the carbamoyltransferase HypF family.</text>
</comment>
<dbReference type="Gene3D" id="3.30.420.360">
    <property type="match status" value="1"/>
</dbReference>
<keyword evidence="6" id="KW-0862">Zinc</keyword>
<dbReference type="SUPFAM" id="SSF54975">
    <property type="entry name" value="Acylphosphatase/BLUF domain-like"/>
    <property type="match status" value="1"/>
</dbReference>
<dbReference type="FunFam" id="3.30.420.40:FF:000124">
    <property type="entry name" value="Carbamoyltransferase HypF"/>
    <property type="match status" value="1"/>
</dbReference>
<dbReference type="InterPro" id="IPR001792">
    <property type="entry name" value="Acylphosphatase-like_dom"/>
</dbReference>
<dbReference type="Proteomes" id="UP001065613">
    <property type="component" value="Chromosome"/>
</dbReference>
<dbReference type="Gene3D" id="3.90.870.40">
    <property type="match status" value="1"/>
</dbReference>
<dbReference type="InterPro" id="IPR006070">
    <property type="entry name" value="Sua5-like_dom"/>
</dbReference>
<dbReference type="Pfam" id="PF01300">
    <property type="entry name" value="Sua5_yciO_yrdC"/>
    <property type="match status" value="2"/>
</dbReference>
<dbReference type="Pfam" id="PF17788">
    <property type="entry name" value="HypF_C"/>
    <property type="match status" value="1"/>
</dbReference>
<feature type="domain" description="Acylphosphatase-like" evidence="11">
    <location>
        <begin position="3"/>
        <end position="89"/>
    </location>
</feature>
<dbReference type="InterPro" id="IPR041440">
    <property type="entry name" value="HypF_C"/>
</dbReference>